<dbReference type="InterPro" id="IPR009081">
    <property type="entry name" value="PP-bd_ACP"/>
</dbReference>
<dbReference type="PROSITE" id="PS50075">
    <property type="entry name" value="CARRIER"/>
    <property type="match status" value="1"/>
</dbReference>
<evidence type="ECO:0000313" key="2">
    <source>
        <dbReference type="EMBL" id="SVE43029.1"/>
    </source>
</evidence>
<dbReference type="EMBL" id="UINC01216758">
    <property type="protein sequence ID" value="SVE43029.1"/>
    <property type="molecule type" value="Genomic_DNA"/>
</dbReference>
<organism evidence="2">
    <name type="scientific">marine metagenome</name>
    <dbReference type="NCBI Taxonomy" id="408172"/>
    <lineage>
        <taxon>unclassified sequences</taxon>
        <taxon>metagenomes</taxon>
        <taxon>ecological metagenomes</taxon>
    </lineage>
</organism>
<name>A0A383DFD7_9ZZZZ</name>
<gene>
    <name evidence="2" type="ORF">METZ01_LOCUS495883</name>
</gene>
<dbReference type="InterPro" id="IPR036736">
    <property type="entry name" value="ACP-like_sf"/>
</dbReference>
<evidence type="ECO:0000259" key="1">
    <source>
        <dbReference type="PROSITE" id="PS50075"/>
    </source>
</evidence>
<sequence length="78" mass="8891">MSDILKKLQPIFQDIFEDDDLLITAESNADSVEGWDSLAHIMLIFAIEQEFEIKFALGELEAMKNVGDMVELMQKKLS</sequence>
<protein>
    <recommendedName>
        <fullName evidence="1">Carrier domain-containing protein</fullName>
    </recommendedName>
</protein>
<dbReference type="Gene3D" id="1.10.1200.10">
    <property type="entry name" value="ACP-like"/>
    <property type="match status" value="1"/>
</dbReference>
<proteinExistence type="predicted"/>
<dbReference type="SUPFAM" id="SSF47336">
    <property type="entry name" value="ACP-like"/>
    <property type="match status" value="1"/>
</dbReference>
<accession>A0A383DFD7</accession>
<dbReference type="Pfam" id="PF00550">
    <property type="entry name" value="PP-binding"/>
    <property type="match status" value="1"/>
</dbReference>
<reference evidence="2" key="1">
    <citation type="submission" date="2018-05" db="EMBL/GenBank/DDBJ databases">
        <authorList>
            <person name="Lanie J.A."/>
            <person name="Ng W.-L."/>
            <person name="Kazmierczak K.M."/>
            <person name="Andrzejewski T.M."/>
            <person name="Davidsen T.M."/>
            <person name="Wayne K.J."/>
            <person name="Tettelin H."/>
            <person name="Glass J.I."/>
            <person name="Rusch D."/>
            <person name="Podicherti R."/>
            <person name="Tsui H.-C.T."/>
            <person name="Winkler M.E."/>
        </authorList>
    </citation>
    <scope>NUCLEOTIDE SEQUENCE</scope>
</reference>
<feature type="domain" description="Carrier" evidence="1">
    <location>
        <begin position="1"/>
        <end position="77"/>
    </location>
</feature>
<dbReference type="AlphaFoldDB" id="A0A383DFD7"/>